<feature type="domain" description="Glycosyl transferase family 1" evidence="1">
    <location>
        <begin position="198"/>
        <end position="363"/>
    </location>
</feature>
<dbReference type="Proteomes" id="UP000176445">
    <property type="component" value="Unassembled WGS sequence"/>
</dbReference>
<name>A0A1F6CKR5_9BACT</name>
<dbReference type="PANTHER" id="PTHR45947">
    <property type="entry name" value="SULFOQUINOVOSYL TRANSFERASE SQD2"/>
    <property type="match status" value="1"/>
</dbReference>
<dbReference type="GO" id="GO:0016757">
    <property type="term" value="F:glycosyltransferase activity"/>
    <property type="evidence" value="ECO:0007669"/>
    <property type="project" value="InterPro"/>
</dbReference>
<dbReference type="InterPro" id="IPR028098">
    <property type="entry name" value="Glyco_trans_4-like_N"/>
</dbReference>
<evidence type="ECO:0000313" key="4">
    <source>
        <dbReference type="Proteomes" id="UP000176445"/>
    </source>
</evidence>
<proteinExistence type="predicted"/>
<evidence type="ECO:0000259" key="2">
    <source>
        <dbReference type="Pfam" id="PF13439"/>
    </source>
</evidence>
<feature type="domain" description="Glycosyltransferase subfamily 4-like N-terminal" evidence="2">
    <location>
        <begin position="14"/>
        <end position="186"/>
    </location>
</feature>
<dbReference type="EMBL" id="MFKW01000071">
    <property type="protein sequence ID" value="OGG49580.1"/>
    <property type="molecule type" value="Genomic_DNA"/>
</dbReference>
<dbReference type="InterPro" id="IPR050194">
    <property type="entry name" value="Glycosyltransferase_grp1"/>
</dbReference>
<protein>
    <recommendedName>
        <fullName evidence="5">Glycosyl transferase family 1</fullName>
    </recommendedName>
</protein>
<sequence length="386" mass="43068">MRIALFTDTFPPEVNGVANSVVHIARSLSARGHTVRVYTVSKVSAQELERTTGDIFSVKVLPSVGLPIYLGVRVTAPLGLALSDIREFKPDIIHSHTPFSVGREAIIAARKLRVPLIGTHHTFFNHYLKHVHLDYQWAQRLSWSLTVGYYNHCDVVISPTRSLAEELRVHGLKKRCEIVVNAIDTESFRPPESSTAKEDLKKKLGISERSLVYMGRVSYEKSIDQLLKALVLLVPQMPDIKLVIVGDGPERAKLGNLAKSLGIEQNVHFSGFLFDERLTEVLQTSDLFVTASKSENMPLAVLEAMACGLPVVTVTSLGLSEIVQDESNGYLLPPDDPQRMTKAILHLLQDKTMHQRFSEKSREISLNYSDDAVMARLEGVYMSTKR</sequence>
<dbReference type="SUPFAM" id="SSF53756">
    <property type="entry name" value="UDP-Glycosyltransferase/glycogen phosphorylase"/>
    <property type="match status" value="1"/>
</dbReference>
<dbReference type="Pfam" id="PF13439">
    <property type="entry name" value="Glyco_transf_4"/>
    <property type="match status" value="1"/>
</dbReference>
<evidence type="ECO:0000313" key="3">
    <source>
        <dbReference type="EMBL" id="OGG49580.1"/>
    </source>
</evidence>
<accession>A0A1F6CKR5</accession>
<evidence type="ECO:0000259" key="1">
    <source>
        <dbReference type="Pfam" id="PF00534"/>
    </source>
</evidence>
<dbReference type="AlphaFoldDB" id="A0A1F6CKR5"/>
<dbReference type="Gene3D" id="3.40.50.2000">
    <property type="entry name" value="Glycogen Phosphorylase B"/>
    <property type="match status" value="2"/>
</dbReference>
<dbReference type="Pfam" id="PF00534">
    <property type="entry name" value="Glycos_transf_1"/>
    <property type="match status" value="1"/>
</dbReference>
<dbReference type="PANTHER" id="PTHR45947:SF3">
    <property type="entry name" value="SULFOQUINOVOSYL TRANSFERASE SQD2"/>
    <property type="match status" value="1"/>
</dbReference>
<gene>
    <name evidence="3" type="ORF">A2704_07185</name>
</gene>
<comment type="caution">
    <text evidence="3">The sequence shown here is derived from an EMBL/GenBank/DDBJ whole genome shotgun (WGS) entry which is preliminary data.</text>
</comment>
<evidence type="ECO:0008006" key="5">
    <source>
        <dbReference type="Google" id="ProtNLM"/>
    </source>
</evidence>
<reference evidence="3 4" key="1">
    <citation type="journal article" date="2016" name="Nat. Commun.">
        <title>Thousands of microbial genomes shed light on interconnected biogeochemical processes in an aquifer system.</title>
        <authorList>
            <person name="Anantharaman K."/>
            <person name="Brown C.T."/>
            <person name="Hug L.A."/>
            <person name="Sharon I."/>
            <person name="Castelle C.J."/>
            <person name="Probst A.J."/>
            <person name="Thomas B.C."/>
            <person name="Singh A."/>
            <person name="Wilkins M.J."/>
            <person name="Karaoz U."/>
            <person name="Brodie E.L."/>
            <person name="Williams K.H."/>
            <person name="Hubbard S.S."/>
            <person name="Banfield J.F."/>
        </authorList>
    </citation>
    <scope>NUCLEOTIDE SEQUENCE [LARGE SCALE GENOMIC DNA]</scope>
</reference>
<organism evidence="3 4">
    <name type="scientific">Candidatus Kaiserbacteria bacterium RIFCSPHIGHO2_01_FULL_54_36b</name>
    <dbReference type="NCBI Taxonomy" id="1798483"/>
    <lineage>
        <taxon>Bacteria</taxon>
        <taxon>Candidatus Kaiseribacteriota</taxon>
    </lineage>
</organism>
<dbReference type="InterPro" id="IPR001296">
    <property type="entry name" value="Glyco_trans_1"/>
</dbReference>